<dbReference type="FunFam" id="3.90.230.10:FF:000002">
    <property type="entry name" value="Xaa-Pro aminopeptidase 3"/>
    <property type="match status" value="1"/>
</dbReference>
<evidence type="ECO:0000256" key="2">
    <source>
        <dbReference type="ARBA" id="ARBA00001936"/>
    </source>
</evidence>
<keyword evidence="6" id="KW-0479">Metal-binding</keyword>
<gene>
    <name evidence="14" type="ORF">FHR96_003965</name>
</gene>
<proteinExistence type="inferred from homology"/>
<dbReference type="NCBIfam" id="NF008131">
    <property type="entry name" value="PRK10879.1"/>
    <property type="match status" value="1"/>
</dbReference>
<keyword evidence="5" id="KW-0645">Protease</keyword>
<dbReference type="GO" id="GO:0006508">
    <property type="term" value="P:proteolysis"/>
    <property type="evidence" value="ECO:0007669"/>
    <property type="project" value="UniProtKB-KW"/>
</dbReference>
<evidence type="ECO:0000313" key="15">
    <source>
        <dbReference type="Proteomes" id="UP000525987"/>
    </source>
</evidence>
<evidence type="ECO:0000256" key="6">
    <source>
        <dbReference type="ARBA" id="ARBA00022723"/>
    </source>
</evidence>
<evidence type="ECO:0000256" key="3">
    <source>
        <dbReference type="ARBA" id="ARBA00008766"/>
    </source>
</evidence>
<dbReference type="PANTHER" id="PTHR43226:SF4">
    <property type="entry name" value="XAA-PRO AMINOPEPTIDASE 3"/>
    <property type="match status" value="1"/>
</dbReference>
<comment type="caution">
    <text evidence="14">The sequence shown here is derived from an EMBL/GenBank/DDBJ whole genome shotgun (WGS) entry which is preliminary data.</text>
</comment>
<keyword evidence="15" id="KW-1185">Reference proteome</keyword>
<evidence type="ECO:0000313" key="14">
    <source>
        <dbReference type="EMBL" id="MBB3143052.1"/>
    </source>
</evidence>
<keyword evidence="7 14" id="KW-0378">Hydrolase</keyword>
<dbReference type="Proteomes" id="UP000525987">
    <property type="component" value="Unassembled WGS sequence"/>
</dbReference>
<dbReference type="InterPro" id="IPR052433">
    <property type="entry name" value="X-Pro_dipept-like"/>
</dbReference>
<dbReference type="EMBL" id="JACHXM010000033">
    <property type="protein sequence ID" value="MBB3143052.1"/>
    <property type="molecule type" value="Genomic_DNA"/>
</dbReference>
<reference evidence="14 15" key="1">
    <citation type="submission" date="2020-08" db="EMBL/GenBank/DDBJ databases">
        <title>Genomic Encyclopedia of Type Strains, Phase III (KMG-III): the genomes of soil and plant-associated and newly described type strains.</title>
        <authorList>
            <person name="Whitman W."/>
        </authorList>
    </citation>
    <scope>NUCLEOTIDE SEQUENCE [LARGE SCALE GENOMIC DNA]</scope>
    <source>
        <strain evidence="14 15">CECT 5995</strain>
    </source>
</reference>
<evidence type="ECO:0000256" key="8">
    <source>
        <dbReference type="ARBA" id="ARBA00023049"/>
    </source>
</evidence>
<dbReference type="Pfam" id="PF00557">
    <property type="entry name" value="Peptidase_M24"/>
    <property type="match status" value="1"/>
</dbReference>
<dbReference type="CDD" id="cd01087">
    <property type="entry name" value="Prolidase"/>
    <property type="match status" value="1"/>
</dbReference>
<evidence type="ECO:0000256" key="10">
    <source>
        <dbReference type="ARBA" id="ARBA00069363"/>
    </source>
</evidence>
<dbReference type="AlphaFoldDB" id="A0A7W5C1E6"/>
<evidence type="ECO:0000256" key="7">
    <source>
        <dbReference type="ARBA" id="ARBA00022801"/>
    </source>
</evidence>
<evidence type="ECO:0000256" key="9">
    <source>
        <dbReference type="ARBA" id="ARBA00023211"/>
    </source>
</evidence>
<dbReference type="GO" id="GO:0030145">
    <property type="term" value="F:manganese ion binding"/>
    <property type="evidence" value="ECO:0007669"/>
    <property type="project" value="InterPro"/>
</dbReference>
<dbReference type="Gene3D" id="3.90.230.10">
    <property type="entry name" value="Creatinase/methionine aminopeptidase superfamily"/>
    <property type="match status" value="1"/>
</dbReference>
<dbReference type="PANTHER" id="PTHR43226">
    <property type="entry name" value="XAA-PRO AMINOPEPTIDASE 3"/>
    <property type="match status" value="1"/>
</dbReference>
<sequence length="445" mass="48872">MPPETLSRPAPIGCDEFRERRRSLMASLPADAAVLLPGASLVTRSRDSEFAFRQDSDFHYLTGFPEPDALLLLLPGREQGESVLFCQARDPEMETWTGRRLGASGAEREHGIDEAFVNDEREARLMELLDGRVTLYLPLDDSETLRLAESIRADLQAGARRGARPPLAFADVADKIHEQRLVKSPQELALMRHAGEVSARAHCRAMRAVHPGLAEYQLQAELEHEFRWQGGSGPAYASIVAGGANARVLHYIENADTLRDGDLVLIDAGAEFDLYAGDITRTFPVSGRFSEAQRALYDVVLGAQQRAIEAVRPGTTLAAIHQGVVRDLTAGLIELGLLSGELDVCLEAGAYRRFYPHATSHWLGLDVHDVGHYRREGESRPLVPGLVLTIEPGLYVPEDEDLPSAYRGLGIRIEDDVAVTEQGHEILSVGVPKQVAEIEALMVKK</sequence>
<dbReference type="InterPro" id="IPR029149">
    <property type="entry name" value="Creatin/AminoP/Spt16_N"/>
</dbReference>
<dbReference type="SMART" id="SM01011">
    <property type="entry name" value="AMP_N"/>
    <property type="match status" value="1"/>
</dbReference>
<protein>
    <recommendedName>
        <fullName evidence="10">Xaa-Pro aminopeptidase</fullName>
        <ecNumber evidence="4">3.4.11.9</ecNumber>
    </recommendedName>
    <alternativeName>
        <fullName evidence="11">Aminopeptidase P II</fullName>
    </alternativeName>
    <alternativeName>
        <fullName evidence="12">X-Pro aminopeptidase</fullName>
    </alternativeName>
</protein>
<keyword evidence="8" id="KW-0482">Metalloprotease</keyword>
<comment type="similarity">
    <text evidence="3">Belongs to the peptidase M24B family.</text>
</comment>
<dbReference type="Gene3D" id="3.40.350.10">
    <property type="entry name" value="Creatinase/prolidase N-terminal domain"/>
    <property type="match status" value="1"/>
</dbReference>
<dbReference type="EC" id="3.4.11.9" evidence="4"/>
<name>A0A7W5C1E6_9GAMM</name>
<evidence type="ECO:0000259" key="13">
    <source>
        <dbReference type="SMART" id="SM01011"/>
    </source>
</evidence>
<feature type="domain" description="Aminopeptidase P N-terminal" evidence="13">
    <location>
        <begin position="12"/>
        <end position="146"/>
    </location>
</feature>
<dbReference type="InterPro" id="IPR000994">
    <property type="entry name" value="Pept_M24"/>
</dbReference>
<evidence type="ECO:0000256" key="5">
    <source>
        <dbReference type="ARBA" id="ARBA00022670"/>
    </source>
</evidence>
<dbReference type="SUPFAM" id="SSF53092">
    <property type="entry name" value="Creatinase/prolidase N-terminal domain"/>
    <property type="match status" value="1"/>
</dbReference>
<dbReference type="InterPro" id="IPR036005">
    <property type="entry name" value="Creatinase/aminopeptidase-like"/>
</dbReference>
<dbReference type="SUPFAM" id="SSF55920">
    <property type="entry name" value="Creatinase/aminopeptidase"/>
    <property type="match status" value="1"/>
</dbReference>
<dbReference type="InterPro" id="IPR007865">
    <property type="entry name" value="Aminopep_P_N"/>
</dbReference>
<evidence type="ECO:0000256" key="12">
    <source>
        <dbReference type="ARBA" id="ARBA00081411"/>
    </source>
</evidence>
<dbReference type="GO" id="GO:0070006">
    <property type="term" value="F:metalloaminopeptidase activity"/>
    <property type="evidence" value="ECO:0007669"/>
    <property type="project" value="InterPro"/>
</dbReference>
<evidence type="ECO:0000256" key="1">
    <source>
        <dbReference type="ARBA" id="ARBA00001424"/>
    </source>
</evidence>
<keyword evidence="9" id="KW-0464">Manganese</keyword>
<dbReference type="GO" id="GO:0005829">
    <property type="term" value="C:cytosol"/>
    <property type="evidence" value="ECO:0007669"/>
    <property type="project" value="TreeGrafter"/>
</dbReference>
<keyword evidence="14" id="KW-0031">Aminopeptidase</keyword>
<comment type="cofactor">
    <cofactor evidence="2">
        <name>Mn(2+)</name>
        <dbReference type="ChEBI" id="CHEBI:29035"/>
    </cofactor>
</comment>
<comment type="catalytic activity">
    <reaction evidence="1">
        <text>Release of any N-terminal amino acid, including proline, that is linked to proline, even from a dipeptide or tripeptide.</text>
        <dbReference type="EC" id="3.4.11.9"/>
    </reaction>
</comment>
<dbReference type="Pfam" id="PF05195">
    <property type="entry name" value="AMP_N"/>
    <property type="match status" value="1"/>
</dbReference>
<evidence type="ECO:0000256" key="11">
    <source>
        <dbReference type="ARBA" id="ARBA00075356"/>
    </source>
</evidence>
<accession>A0A7W5C1E6</accession>
<organism evidence="14 15">
    <name type="scientific">Halomonas organivorans</name>
    <dbReference type="NCBI Taxonomy" id="257772"/>
    <lineage>
        <taxon>Bacteria</taxon>
        <taxon>Pseudomonadati</taxon>
        <taxon>Pseudomonadota</taxon>
        <taxon>Gammaproteobacteria</taxon>
        <taxon>Oceanospirillales</taxon>
        <taxon>Halomonadaceae</taxon>
        <taxon>Halomonas</taxon>
    </lineage>
</organism>
<dbReference type="RefSeq" id="WP_183389400.1">
    <property type="nucleotide sequence ID" value="NZ_JACHXM010000033.1"/>
</dbReference>
<evidence type="ECO:0000256" key="4">
    <source>
        <dbReference type="ARBA" id="ARBA00012574"/>
    </source>
</evidence>